<dbReference type="AlphaFoldDB" id="A0A7Y9DSG2"/>
<name>A0A7Y9DSG2_9PSEU</name>
<evidence type="ECO:0000313" key="2">
    <source>
        <dbReference type="EMBL" id="NYD34692.1"/>
    </source>
</evidence>
<dbReference type="RefSeq" id="WP_179792617.1">
    <property type="nucleotide sequence ID" value="NZ_BAABHP010000003.1"/>
</dbReference>
<feature type="compositionally biased region" description="Acidic residues" evidence="1">
    <location>
        <begin position="539"/>
        <end position="571"/>
    </location>
</feature>
<dbReference type="Gene3D" id="1.25.40.10">
    <property type="entry name" value="Tetratricopeptide repeat domain"/>
    <property type="match status" value="1"/>
</dbReference>
<sequence length="589" mass="61835">MGASPAPTARRPRLAPVSLGRVAERLVGVRVGATPALPDTGRGELDADHLSRAADERLAELLASSTHPVVVVTGPPSAGVTRTAAHAVRRTRPDDLFVEIDDPYRVRLEEVVERARRRASVSRPVLVWCDDAPLPLLDQVSGDVLAACREGRDTVVRLVVTVRWGLAALSRGELSAPRFAPVVVAPLTPAEVVGRESHPLVAAHGVSGAVGRRIGDLVCAGTEAREAFAGPAGDVLRLVAVWHRLGVPSALDLDTLAALRPDDATGDLAEIVAGLVEAGWLERCTRAGERHLVPARVLVDLARLPSAELVGTIAARLDHHARYTAARTMLAAGLDSLAAAMVVDLEPDPLGAVVALRIARGYAGLERDREAAQWFAYVIAVGDEDQARAAHRGLGLVFYRYDRLDRARRHLDRAADQLGVQVVLADIALRQGRVADARTLLTVLRRSRDPSLAVEAACQLGTLESSTGHPDAAREAFTVALGAADPAVVARARTGLAALPPVPSRDAEPSSPAPAHDRKASLPASSGRDAASSTAAGDESAEDELAEDELAGNEPAEDDVPGDEGPEDDPDTGSGRSARVVPLAARSHG</sequence>
<reference evidence="2 3" key="1">
    <citation type="submission" date="2020-07" db="EMBL/GenBank/DDBJ databases">
        <title>Sequencing the genomes of 1000 actinobacteria strains.</title>
        <authorList>
            <person name="Klenk H.-P."/>
        </authorList>
    </citation>
    <scope>NUCLEOTIDE SEQUENCE [LARGE SCALE GENOMIC DNA]</scope>
    <source>
        <strain evidence="2 3">DSM 45772</strain>
    </source>
</reference>
<feature type="region of interest" description="Disordered" evidence="1">
    <location>
        <begin position="499"/>
        <end position="589"/>
    </location>
</feature>
<evidence type="ECO:0000313" key="3">
    <source>
        <dbReference type="Proteomes" id="UP000535890"/>
    </source>
</evidence>
<dbReference type="InterPro" id="IPR011990">
    <property type="entry name" value="TPR-like_helical_dom_sf"/>
</dbReference>
<keyword evidence="3" id="KW-1185">Reference proteome</keyword>
<dbReference type="EMBL" id="JACCBN010000001">
    <property type="protein sequence ID" value="NYD34692.1"/>
    <property type="molecule type" value="Genomic_DNA"/>
</dbReference>
<organism evidence="2 3">
    <name type="scientific">Actinomycetospora corticicola</name>
    <dbReference type="NCBI Taxonomy" id="663602"/>
    <lineage>
        <taxon>Bacteria</taxon>
        <taxon>Bacillati</taxon>
        <taxon>Actinomycetota</taxon>
        <taxon>Actinomycetes</taxon>
        <taxon>Pseudonocardiales</taxon>
        <taxon>Pseudonocardiaceae</taxon>
        <taxon>Actinomycetospora</taxon>
    </lineage>
</organism>
<proteinExistence type="predicted"/>
<protein>
    <submittedName>
        <fullName evidence="2">Tetratricopeptide (TPR) repeat protein</fullName>
    </submittedName>
</protein>
<accession>A0A7Y9DSG2</accession>
<comment type="caution">
    <text evidence="2">The sequence shown here is derived from an EMBL/GenBank/DDBJ whole genome shotgun (WGS) entry which is preliminary data.</text>
</comment>
<evidence type="ECO:0000256" key="1">
    <source>
        <dbReference type="SAM" id="MobiDB-lite"/>
    </source>
</evidence>
<gene>
    <name evidence="2" type="ORF">BJ983_000794</name>
</gene>
<dbReference type="SUPFAM" id="SSF48452">
    <property type="entry name" value="TPR-like"/>
    <property type="match status" value="1"/>
</dbReference>
<dbReference type="Proteomes" id="UP000535890">
    <property type="component" value="Unassembled WGS sequence"/>
</dbReference>